<dbReference type="CDD" id="cd17574">
    <property type="entry name" value="REC_OmpR"/>
    <property type="match status" value="1"/>
</dbReference>
<dbReference type="Pfam" id="PF07495">
    <property type="entry name" value="Y_Y_Y"/>
    <property type="match status" value="1"/>
</dbReference>
<evidence type="ECO:0000313" key="11">
    <source>
        <dbReference type="EMBL" id="TMU56736.1"/>
    </source>
</evidence>
<dbReference type="SUPFAM" id="SSF55874">
    <property type="entry name" value="ATPase domain of HSP90 chaperone/DNA topoisomerase II/histidine kinase"/>
    <property type="match status" value="1"/>
</dbReference>
<proteinExistence type="predicted"/>
<comment type="caution">
    <text evidence="11">The sequence shown here is derived from an EMBL/GenBank/DDBJ whole genome shotgun (WGS) entry which is preliminary data.</text>
</comment>
<name>A0ABY2WQ03_9FLAO</name>
<evidence type="ECO:0000256" key="1">
    <source>
        <dbReference type="ARBA" id="ARBA00000085"/>
    </source>
</evidence>
<dbReference type="Gene3D" id="3.40.50.2300">
    <property type="match status" value="1"/>
</dbReference>
<dbReference type="InterPro" id="IPR011047">
    <property type="entry name" value="Quinoprotein_ADH-like_sf"/>
</dbReference>
<dbReference type="PROSITE" id="PS01124">
    <property type="entry name" value="HTH_ARAC_FAMILY_2"/>
    <property type="match status" value="1"/>
</dbReference>
<dbReference type="PANTHER" id="PTHR43547:SF2">
    <property type="entry name" value="HYBRID SIGNAL TRANSDUCTION HISTIDINE KINASE C"/>
    <property type="match status" value="1"/>
</dbReference>
<protein>
    <recommendedName>
        <fullName evidence="2">histidine kinase</fullName>
        <ecNumber evidence="2">2.7.13.3</ecNumber>
    </recommendedName>
</protein>
<dbReference type="EMBL" id="VCNI01000001">
    <property type="protein sequence ID" value="TMU56736.1"/>
    <property type="molecule type" value="Genomic_DNA"/>
</dbReference>
<dbReference type="SUPFAM" id="SSF63829">
    <property type="entry name" value="Calcium-dependent phosphotriesterase"/>
    <property type="match status" value="1"/>
</dbReference>
<feature type="domain" description="Histidine kinase" evidence="9">
    <location>
        <begin position="830"/>
        <end position="1051"/>
    </location>
</feature>
<dbReference type="PROSITE" id="PS50109">
    <property type="entry name" value="HIS_KIN"/>
    <property type="match status" value="1"/>
</dbReference>
<reference evidence="11 12" key="1">
    <citation type="submission" date="2019-05" db="EMBL/GenBank/DDBJ databases">
        <title>Flagellimonas sp. AsT0115, sp. nov., isolated from a marine red algae, Asparagopsis taxiformis.</title>
        <authorList>
            <person name="Kim J."/>
            <person name="Jeong S.E."/>
            <person name="Jeon C.O."/>
        </authorList>
    </citation>
    <scope>NUCLEOTIDE SEQUENCE [LARGE SCALE GENOMIC DNA]</scope>
    <source>
        <strain evidence="11 12">AsT0115</strain>
    </source>
</reference>
<evidence type="ECO:0000259" key="10">
    <source>
        <dbReference type="PROSITE" id="PS50110"/>
    </source>
</evidence>
<sequence length="1334" mass="152940">MYKLKAFIFSLLIGQLLSGQDIVFEHYGDADGLSHNSVRSILQDKNGFLWLGTFGGVNRFDGHDFKVYHGQQDNPNYLQDDDITKLALDKKQKLWIGTSKGLTRFCLRSGSFQTFLPDSTKQNGINGSKVRAVFVDDNDRVWVGTKFKGLCFYDQTNEQFVKINIEDVHHVRAITQTKDKKIWIGTFKHGLYSFDIDSGNNLSNLKNYQLPYPSKTNDINPGVYFIYEDDKGDIFAGSQEGLSKLDKTNDIFELVSQEDPDFFRCIAQGPDKKYWIGTQNGIITCNALEDIALGKYDRHLPDMLNANSLVNNYISSIFFDQSGVLWIGTENGLDKYDPYGNQFKLISESAFATRVPPVVSSFGKTYDGELLIGTHFNGVYLAGGEEIKKIFDVEERVGSIYSLDQKVFYIGMWDGKVFCYDHRNRSIKELQLRFENGPIFSFYQREPNKLLIGTKGEGLWQYNLSTNTSTPIAKEILGNQEINKIVGSRYGLLWIASENGVFRYDEINGEVKHYAYKDGASKGLTNDKIKDILVDSDGRVWAATRQGLNYYDPQKDMFLAKETPKELKDIWVTDMGIDSLGQMWLNMNYNRIAKYNSKTGDFRTFFVNNGVRSNIYNKRGFLFYDDSRIYLGGDNGVIYFSPLELSENHSAPLPLITEFKIAHRDVLPGTVINGQKLLTEDLNYGKKIALDFDNRNFSLKFAMPSYVRERSNQYEYKLEGFDKDWIAVNSTSRTVQYTNLYPDDYVFKVRAGNSNGYWSKENSFDISISPPFWLTYQALFVVIFFISVVIFFVRREVKNRLRLKQELLMVKVKREHDEKLNNEKLRFFTNISHELRTPLTLILGPSKQLLEEGEENGNKYQLKRFNLIHQNANRLLGLVNQILDFRKAQTGELKLKVTQTNILLHTQNVFDSFQQLASNKKIHYNLSTEEKEILGWIDQDKFDKVLYNLLSNALKFTPNYGHVDVFIGKKDRPKGWLVVEVSDDGIGIPAESQRKVFGRFYQAANSKENNTGTGIGLALVKSLTELHKGNINLQSAQSNGSVFTLELPINRKYYKKTEVFEYSSKPKEKESLQVESAKKIIQSTHLKEKILVIEDNEELRNYIVDYLSDYYKVYSAENGDKGLSLCRQIKPMLCVADVMMPVMDGHAFCVALKNDEFISHIPVILLTALSESEDKIKGFDVGADGYLVKPFDPSLLKSRIENIIRTRLELKAKFSGEVESEVSLLTHSPVDEEFMRKVTDLVHENLNNPDLTTTFLCREMGMSSSKLYRKIKELTDLAPNEFIRTVRLKKSAQLLKTKKYNVSEVTDFIGFNDPLYFSRCFKKQFGFPPSNLIK</sequence>
<dbReference type="SMART" id="SM00448">
    <property type="entry name" value="REC"/>
    <property type="match status" value="1"/>
</dbReference>
<feature type="transmembrane region" description="Helical" evidence="7">
    <location>
        <begin position="773"/>
        <end position="793"/>
    </location>
</feature>
<dbReference type="PANTHER" id="PTHR43547">
    <property type="entry name" value="TWO-COMPONENT HISTIDINE KINASE"/>
    <property type="match status" value="1"/>
</dbReference>
<dbReference type="Gene3D" id="2.60.40.10">
    <property type="entry name" value="Immunoglobulins"/>
    <property type="match status" value="1"/>
</dbReference>
<dbReference type="Pfam" id="PF00072">
    <property type="entry name" value="Response_reg"/>
    <property type="match status" value="1"/>
</dbReference>
<evidence type="ECO:0000256" key="2">
    <source>
        <dbReference type="ARBA" id="ARBA00012438"/>
    </source>
</evidence>
<dbReference type="PROSITE" id="PS50110">
    <property type="entry name" value="RESPONSE_REGULATORY"/>
    <property type="match status" value="1"/>
</dbReference>
<dbReference type="SMART" id="SM00388">
    <property type="entry name" value="HisKA"/>
    <property type="match status" value="1"/>
</dbReference>
<keyword evidence="12" id="KW-1185">Reference proteome</keyword>
<dbReference type="InterPro" id="IPR003661">
    <property type="entry name" value="HisK_dim/P_dom"/>
</dbReference>
<dbReference type="InterPro" id="IPR005467">
    <property type="entry name" value="His_kinase_dom"/>
</dbReference>
<dbReference type="Proteomes" id="UP000751614">
    <property type="component" value="Unassembled WGS sequence"/>
</dbReference>
<dbReference type="InterPro" id="IPR013783">
    <property type="entry name" value="Ig-like_fold"/>
</dbReference>
<dbReference type="SMART" id="SM00342">
    <property type="entry name" value="HTH_ARAC"/>
    <property type="match status" value="1"/>
</dbReference>
<keyword evidence="7" id="KW-0812">Transmembrane</keyword>
<dbReference type="SUPFAM" id="SSF52172">
    <property type="entry name" value="CheY-like"/>
    <property type="match status" value="1"/>
</dbReference>
<feature type="domain" description="Response regulatory" evidence="10">
    <location>
        <begin position="1089"/>
        <end position="1204"/>
    </location>
</feature>
<dbReference type="SUPFAM" id="SSF50998">
    <property type="entry name" value="Quinoprotein alcohol dehydrogenase-like"/>
    <property type="match status" value="1"/>
</dbReference>
<dbReference type="InterPro" id="IPR036890">
    <property type="entry name" value="HATPase_C_sf"/>
</dbReference>
<dbReference type="Gene3D" id="2.130.10.10">
    <property type="entry name" value="YVTN repeat-like/Quinoprotein amine dehydrogenase"/>
    <property type="match status" value="2"/>
</dbReference>
<dbReference type="Pfam" id="PF00512">
    <property type="entry name" value="HisKA"/>
    <property type="match status" value="1"/>
</dbReference>
<keyword evidence="7" id="KW-1133">Transmembrane helix</keyword>
<evidence type="ECO:0000256" key="7">
    <source>
        <dbReference type="SAM" id="Phobius"/>
    </source>
</evidence>
<keyword evidence="4" id="KW-0805">Transcription regulation</keyword>
<feature type="domain" description="HTH araC/xylS-type" evidence="8">
    <location>
        <begin position="1236"/>
        <end position="1334"/>
    </location>
</feature>
<evidence type="ECO:0000256" key="4">
    <source>
        <dbReference type="ARBA" id="ARBA00023015"/>
    </source>
</evidence>
<dbReference type="Gene3D" id="1.10.10.60">
    <property type="entry name" value="Homeodomain-like"/>
    <property type="match status" value="1"/>
</dbReference>
<feature type="modified residue" description="4-aspartylphosphate" evidence="6">
    <location>
        <position position="1137"/>
    </location>
</feature>
<evidence type="ECO:0000313" key="12">
    <source>
        <dbReference type="Proteomes" id="UP000751614"/>
    </source>
</evidence>
<dbReference type="InterPro" id="IPR011110">
    <property type="entry name" value="Reg_prop"/>
</dbReference>
<dbReference type="Pfam" id="PF12833">
    <property type="entry name" value="HTH_18"/>
    <property type="match status" value="1"/>
</dbReference>
<dbReference type="Pfam" id="PF07494">
    <property type="entry name" value="Reg_prop"/>
    <property type="match status" value="3"/>
</dbReference>
<evidence type="ECO:0000259" key="8">
    <source>
        <dbReference type="PROSITE" id="PS01124"/>
    </source>
</evidence>
<dbReference type="InterPro" id="IPR004358">
    <property type="entry name" value="Sig_transdc_His_kin-like_C"/>
</dbReference>
<dbReference type="Pfam" id="PF02518">
    <property type="entry name" value="HATPase_c"/>
    <property type="match status" value="1"/>
</dbReference>
<organism evidence="11 12">
    <name type="scientific">Flagellimonas algicola</name>
    <dbReference type="NCBI Taxonomy" id="2583815"/>
    <lineage>
        <taxon>Bacteria</taxon>
        <taxon>Pseudomonadati</taxon>
        <taxon>Bacteroidota</taxon>
        <taxon>Flavobacteriia</taxon>
        <taxon>Flavobacteriales</taxon>
        <taxon>Flavobacteriaceae</taxon>
        <taxon>Flagellimonas</taxon>
    </lineage>
</organism>
<dbReference type="SUPFAM" id="SSF46689">
    <property type="entry name" value="Homeodomain-like"/>
    <property type="match status" value="1"/>
</dbReference>
<keyword evidence="5" id="KW-0804">Transcription</keyword>
<dbReference type="Gene3D" id="1.10.287.130">
    <property type="match status" value="1"/>
</dbReference>
<keyword evidence="7" id="KW-0472">Membrane</keyword>
<evidence type="ECO:0000259" key="9">
    <source>
        <dbReference type="PROSITE" id="PS50109"/>
    </source>
</evidence>
<dbReference type="InterPro" id="IPR011123">
    <property type="entry name" value="Y_Y_Y"/>
</dbReference>
<keyword evidence="3 6" id="KW-0597">Phosphoprotein</keyword>
<dbReference type="Gene3D" id="3.30.565.10">
    <property type="entry name" value="Histidine kinase-like ATPase, C-terminal domain"/>
    <property type="match status" value="1"/>
</dbReference>
<dbReference type="InterPro" id="IPR015943">
    <property type="entry name" value="WD40/YVTN_repeat-like_dom_sf"/>
</dbReference>
<dbReference type="InterPro" id="IPR009057">
    <property type="entry name" value="Homeodomain-like_sf"/>
</dbReference>
<evidence type="ECO:0000256" key="6">
    <source>
        <dbReference type="PROSITE-ProRule" id="PRU00169"/>
    </source>
</evidence>
<dbReference type="InterPro" id="IPR003594">
    <property type="entry name" value="HATPase_dom"/>
</dbReference>
<dbReference type="SUPFAM" id="SSF47384">
    <property type="entry name" value="Homodimeric domain of signal transducing histidine kinase"/>
    <property type="match status" value="1"/>
</dbReference>
<dbReference type="PRINTS" id="PR00344">
    <property type="entry name" value="BCTRLSENSOR"/>
</dbReference>
<evidence type="ECO:0000256" key="3">
    <source>
        <dbReference type="ARBA" id="ARBA00022553"/>
    </source>
</evidence>
<dbReference type="EC" id="2.7.13.3" evidence="2"/>
<dbReference type="InterPro" id="IPR001789">
    <property type="entry name" value="Sig_transdc_resp-reg_receiver"/>
</dbReference>
<accession>A0ABY2WQ03</accession>
<comment type="catalytic activity">
    <reaction evidence="1">
        <text>ATP + protein L-histidine = ADP + protein N-phospho-L-histidine.</text>
        <dbReference type="EC" id="2.7.13.3"/>
    </reaction>
</comment>
<gene>
    <name evidence="11" type="ORF">FGG15_04105</name>
</gene>
<dbReference type="CDD" id="cd00082">
    <property type="entry name" value="HisKA"/>
    <property type="match status" value="1"/>
</dbReference>
<dbReference type="RefSeq" id="WP_138833492.1">
    <property type="nucleotide sequence ID" value="NZ_VCNI01000001.1"/>
</dbReference>
<dbReference type="InterPro" id="IPR018060">
    <property type="entry name" value="HTH_AraC"/>
</dbReference>
<dbReference type="SMART" id="SM00387">
    <property type="entry name" value="HATPase_c"/>
    <property type="match status" value="1"/>
</dbReference>
<dbReference type="InterPro" id="IPR036097">
    <property type="entry name" value="HisK_dim/P_sf"/>
</dbReference>
<evidence type="ECO:0000256" key="5">
    <source>
        <dbReference type="ARBA" id="ARBA00023163"/>
    </source>
</evidence>
<dbReference type="InterPro" id="IPR011006">
    <property type="entry name" value="CheY-like_superfamily"/>
</dbReference>